<dbReference type="GO" id="GO:0005737">
    <property type="term" value="C:cytoplasm"/>
    <property type="evidence" value="ECO:0007669"/>
    <property type="project" value="TreeGrafter"/>
</dbReference>
<dbReference type="EMBL" id="UINC01000966">
    <property type="protein sequence ID" value="SUZ65713.1"/>
    <property type="molecule type" value="Genomic_DNA"/>
</dbReference>
<evidence type="ECO:0008006" key="2">
    <source>
        <dbReference type="Google" id="ProtNLM"/>
    </source>
</evidence>
<accession>A0A381PJU5</accession>
<dbReference type="PANTHER" id="PTHR30143">
    <property type="entry name" value="ACID HYDRATASE"/>
    <property type="match status" value="1"/>
</dbReference>
<organism evidence="1">
    <name type="scientific">marine metagenome</name>
    <dbReference type="NCBI Taxonomy" id="408172"/>
    <lineage>
        <taxon>unclassified sequences</taxon>
        <taxon>metagenomes</taxon>
        <taxon>ecological metagenomes</taxon>
    </lineage>
</organism>
<dbReference type="InterPro" id="IPR036663">
    <property type="entry name" value="Fumarylacetoacetase_C_sf"/>
</dbReference>
<reference evidence="1" key="1">
    <citation type="submission" date="2018-05" db="EMBL/GenBank/DDBJ databases">
        <authorList>
            <person name="Lanie J.A."/>
            <person name="Ng W.-L."/>
            <person name="Kazmierczak K.M."/>
            <person name="Andrzejewski T.M."/>
            <person name="Davidsen T.M."/>
            <person name="Wayne K.J."/>
            <person name="Tettelin H."/>
            <person name="Glass J.I."/>
            <person name="Rusch D."/>
            <person name="Podicherti R."/>
            <person name="Tsui H.-C.T."/>
            <person name="Winkler M.E."/>
        </authorList>
    </citation>
    <scope>NUCLEOTIDE SEQUENCE</scope>
</reference>
<evidence type="ECO:0000313" key="1">
    <source>
        <dbReference type="EMBL" id="SUZ65713.1"/>
    </source>
</evidence>
<dbReference type="SUPFAM" id="SSF56529">
    <property type="entry name" value="FAH"/>
    <property type="match status" value="1"/>
</dbReference>
<dbReference type="PANTHER" id="PTHR30143:SF0">
    <property type="entry name" value="2-KETO-4-PENTENOATE HYDRATASE"/>
    <property type="match status" value="1"/>
</dbReference>
<sequence>MAAKQLDDAEKNKQPIKPLTLSLEGIGMDDAYAIQKAWVEMKRARGDGITGYKIGLTSRAMQQAMDIDTPDFGVLFESMRFVNGSTIEADDFLDPRIEAEFAFVMKSSLFGVDLSVEAVLGATDYVVPALELISARSYRVDPDSGYTRNVFDTIADNAASAGYILGEQRIDPNEADLRWSGALLYVDGIIEETGLGAAVMDHPARGISWVCKRFAQYGVGLETGQTVLSGSFTRPVPISRGTQIRADYGAFGDISVAFC</sequence>
<gene>
    <name evidence="1" type="ORF">METZ01_LOCUS18567</name>
</gene>
<dbReference type="GO" id="GO:0008684">
    <property type="term" value="F:2-oxopent-4-enoate hydratase activity"/>
    <property type="evidence" value="ECO:0007669"/>
    <property type="project" value="TreeGrafter"/>
</dbReference>
<dbReference type="AlphaFoldDB" id="A0A381PJU5"/>
<dbReference type="Gene3D" id="3.90.850.10">
    <property type="entry name" value="Fumarylacetoacetase-like, C-terminal domain"/>
    <property type="match status" value="1"/>
</dbReference>
<proteinExistence type="predicted"/>
<protein>
    <recommendedName>
        <fullName evidence="2">Fumarylacetoacetase-like C-terminal domain-containing protein</fullName>
    </recommendedName>
</protein>
<name>A0A381PJU5_9ZZZZ</name>
<dbReference type="InterPro" id="IPR050772">
    <property type="entry name" value="Hydratase-Decarb/MhpD_sf"/>
</dbReference>